<gene>
    <name evidence="1" type="ORF">BMW22_37640</name>
</gene>
<protein>
    <submittedName>
        <fullName evidence="1">Uncharacterized protein</fullName>
    </submittedName>
</protein>
<proteinExistence type="predicted"/>
<organism evidence="1 2">
    <name type="scientific">Rhizobium leguminosarum</name>
    <dbReference type="NCBI Taxonomy" id="384"/>
    <lineage>
        <taxon>Bacteria</taxon>
        <taxon>Pseudomonadati</taxon>
        <taxon>Pseudomonadota</taxon>
        <taxon>Alphaproteobacteria</taxon>
        <taxon>Hyphomicrobiales</taxon>
        <taxon>Rhizobiaceae</taxon>
        <taxon>Rhizobium/Agrobacterium group</taxon>
        <taxon>Rhizobium</taxon>
    </lineage>
</organism>
<evidence type="ECO:0000313" key="2">
    <source>
        <dbReference type="Proteomes" id="UP000183050"/>
    </source>
</evidence>
<dbReference type="AlphaFoldDB" id="A0A1L3ZNA7"/>
<keyword evidence="1" id="KW-0614">Plasmid</keyword>
<geneLocation type="plasmid" evidence="1 2">
    <name>unnamed5</name>
</geneLocation>
<name>A0A1L3ZNA7_RHILE</name>
<dbReference type="Proteomes" id="UP000183050">
    <property type="component" value="Plasmid unnamed5"/>
</dbReference>
<evidence type="ECO:0000313" key="1">
    <source>
        <dbReference type="EMBL" id="API57145.1"/>
    </source>
</evidence>
<reference evidence="1 2" key="1">
    <citation type="submission" date="2016-11" db="EMBL/GenBank/DDBJ databases">
        <title>Rhizobium leguminosarum bv. viciae strain Vaf12 isolated from Vavilovia formosa root nodules from Russia, Dagestan.</title>
        <authorList>
            <person name="Kimeklis A."/>
        </authorList>
    </citation>
    <scope>NUCLEOTIDE SEQUENCE [LARGE SCALE GENOMIC DNA]</scope>
    <source>
        <strain evidence="1 2">Vaf-108</strain>
        <plasmid evidence="2">Plasmid unnamed5</plasmid>
    </source>
</reference>
<sequence>MAGCRKGGTRGVFVIAATAQGSASPISTLVVATLAAALEGGFDHAFCTGKIIQAMVETRYHNHDLGRLAHLPFKPIGRS</sequence>
<accession>A0A1L3ZNA7</accession>
<dbReference type="EMBL" id="CP018233">
    <property type="protein sequence ID" value="API57145.1"/>
    <property type="molecule type" value="Genomic_DNA"/>
</dbReference>